<proteinExistence type="predicted"/>
<dbReference type="PANTHER" id="PTHR43157">
    <property type="entry name" value="PHOSPHATIDYLINOSITOL-GLYCAN BIOSYNTHESIS CLASS F PROTEIN-RELATED"/>
    <property type="match status" value="1"/>
</dbReference>
<gene>
    <name evidence="2" type="ORF">SCAR479_05421</name>
</gene>
<dbReference type="PANTHER" id="PTHR43157:SF31">
    <property type="entry name" value="PHOSPHATIDYLINOSITOL-GLYCAN BIOSYNTHESIS CLASS F PROTEIN"/>
    <property type="match status" value="1"/>
</dbReference>
<protein>
    <submittedName>
        <fullName evidence="2">Ketoreductase (KR) domain-containing protein</fullName>
    </submittedName>
</protein>
<keyword evidence="1" id="KW-0560">Oxidoreductase</keyword>
<dbReference type="EMBL" id="JARVKM010000019">
    <property type="protein sequence ID" value="KAK9777738.1"/>
    <property type="molecule type" value="Genomic_DNA"/>
</dbReference>
<organism evidence="2 3">
    <name type="scientific">Seiridium cardinale</name>
    <dbReference type="NCBI Taxonomy" id="138064"/>
    <lineage>
        <taxon>Eukaryota</taxon>
        <taxon>Fungi</taxon>
        <taxon>Dikarya</taxon>
        <taxon>Ascomycota</taxon>
        <taxon>Pezizomycotina</taxon>
        <taxon>Sordariomycetes</taxon>
        <taxon>Xylariomycetidae</taxon>
        <taxon>Amphisphaeriales</taxon>
        <taxon>Sporocadaceae</taxon>
        <taxon>Seiridium</taxon>
    </lineage>
</organism>
<dbReference type="InterPro" id="IPR002347">
    <property type="entry name" value="SDR_fam"/>
</dbReference>
<dbReference type="InterPro" id="IPR036291">
    <property type="entry name" value="NAD(P)-bd_dom_sf"/>
</dbReference>
<dbReference type="SUPFAM" id="SSF51735">
    <property type="entry name" value="NAD(P)-binding Rossmann-fold domains"/>
    <property type="match status" value="1"/>
</dbReference>
<evidence type="ECO:0000313" key="3">
    <source>
        <dbReference type="Proteomes" id="UP001465668"/>
    </source>
</evidence>
<keyword evidence="3" id="KW-1185">Reference proteome</keyword>
<dbReference type="PRINTS" id="PR00081">
    <property type="entry name" value="GDHRDH"/>
</dbReference>
<reference evidence="2 3" key="1">
    <citation type="submission" date="2024-02" db="EMBL/GenBank/DDBJ databases">
        <title>First draft genome assembly of two strains of Seiridium cardinale.</title>
        <authorList>
            <person name="Emiliani G."/>
            <person name="Scali E."/>
        </authorList>
    </citation>
    <scope>NUCLEOTIDE SEQUENCE [LARGE SCALE GENOMIC DNA]</scope>
    <source>
        <strain evidence="2 3">BM-138-000479</strain>
    </source>
</reference>
<dbReference type="Proteomes" id="UP001465668">
    <property type="component" value="Unassembled WGS sequence"/>
</dbReference>
<sequence>MATDLPFDTSPEKRATYRATLRRQLFVTPPPVRDVDLAGKTAIITGSNTGAGLECARQLLDLGLSRLILAVRNESKGQEAKSQLLSGRKLDSGSIEVWKLDLLVYDSITAFAERAKTLERLDIAVLNAGIFKQKFELAPSTGHEETIQLNVLSNTLLSILLLPLLKPKSLTEGPGRLVSLSSELASWAKFKERDASPLLPAFDRAESYNDFERYGTSKLLGQLLMSELAKRIPSSVAIITMPTPGLLYGTNFGHMPQPNFGDHIGDVLKRIFGRSVSVGTRSITAAAVKFGPEAHGQYIEDCKLQPLAPLVYKPEAERITKLIWGEAMAEFSFAGVETILKELGDQGRS</sequence>
<evidence type="ECO:0000256" key="1">
    <source>
        <dbReference type="ARBA" id="ARBA00023002"/>
    </source>
</evidence>
<accession>A0ABR2XV98</accession>
<comment type="caution">
    <text evidence="2">The sequence shown here is derived from an EMBL/GenBank/DDBJ whole genome shotgun (WGS) entry which is preliminary data.</text>
</comment>
<dbReference type="Pfam" id="PF00106">
    <property type="entry name" value="adh_short"/>
    <property type="match status" value="1"/>
</dbReference>
<dbReference type="Gene3D" id="3.40.50.720">
    <property type="entry name" value="NAD(P)-binding Rossmann-like Domain"/>
    <property type="match status" value="1"/>
</dbReference>
<evidence type="ECO:0000313" key="2">
    <source>
        <dbReference type="EMBL" id="KAK9777738.1"/>
    </source>
</evidence>
<name>A0ABR2XV98_9PEZI</name>